<dbReference type="Proteomes" id="UP000237819">
    <property type="component" value="Unassembled WGS sequence"/>
</dbReference>
<reference evidence="2 3" key="1">
    <citation type="submission" date="2018-02" db="EMBL/GenBank/DDBJ databases">
        <title>Comparative genomes isolates from brazilian mangrove.</title>
        <authorList>
            <person name="Araujo J.E."/>
            <person name="Taketani R.G."/>
            <person name="Silva M.C.P."/>
            <person name="Loureco M.V."/>
            <person name="Andreote F.D."/>
        </authorList>
    </citation>
    <scope>NUCLEOTIDE SEQUENCE [LARGE SCALE GENOMIC DNA]</scope>
    <source>
        <strain evidence="2 3">Nap-Phe MGV</strain>
    </source>
</reference>
<organism evidence="2 3">
    <name type="scientific">Blastopirellula marina</name>
    <dbReference type="NCBI Taxonomy" id="124"/>
    <lineage>
        <taxon>Bacteria</taxon>
        <taxon>Pseudomonadati</taxon>
        <taxon>Planctomycetota</taxon>
        <taxon>Planctomycetia</taxon>
        <taxon>Pirellulales</taxon>
        <taxon>Pirellulaceae</taxon>
        <taxon>Blastopirellula</taxon>
    </lineage>
</organism>
<accession>A0A2S8GTR8</accession>
<proteinExistence type="predicted"/>
<evidence type="ECO:0008006" key="4">
    <source>
        <dbReference type="Google" id="ProtNLM"/>
    </source>
</evidence>
<dbReference type="EMBL" id="PUHZ01000003">
    <property type="protein sequence ID" value="PQO47806.1"/>
    <property type="molecule type" value="Genomic_DNA"/>
</dbReference>
<evidence type="ECO:0000313" key="2">
    <source>
        <dbReference type="EMBL" id="PQO47806.1"/>
    </source>
</evidence>
<sequence>MILPTPSKIFLATLISLLSISANVRAQSVVDAAGEKVNEQGEAVDARQHVRRLVLQLDANQFAVRQRASDELGRLGKVAIPAIEQAAMTGRGEVVNRSVDLLQTFARSPEDETAQMAIAALKHLAASENDSAAYRAGETIEKLRRVVGPGRIESLQPDVPTLPPTEVQRSVRLSNIEGKRTIEVTENGQQVIAVIDADGKVRVTWHLPDGEQKTVSAATAEALKQQDPASFAKLQELMQLAENIPGTHRLRLMPPRGPGFGEGFDPLAGLPRTVIRIQQTGPIRPAEVAPGVSVQADPFVPLRERLERLLPPGKTQDPSFD</sequence>
<feature type="chain" id="PRO_5015609150" description="HEAT repeat domain-containing protein" evidence="1">
    <location>
        <begin position="27"/>
        <end position="321"/>
    </location>
</feature>
<protein>
    <recommendedName>
        <fullName evidence="4">HEAT repeat domain-containing protein</fullName>
    </recommendedName>
</protein>
<gene>
    <name evidence="2" type="ORF">C5Y93_01830</name>
</gene>
<evidence type="ECO:0000256" key="1">
    <source>
        <dbReference type="SAM" id="SignalP"/>
    </source>
</evidence>
<name>A0A2S8GTR8_9BACT</name>
<comment type="caution">
    <text evidence="2">The sequence shown here is derived from an EMBL/GenBank/DDBJ whole genome shotgun (WGS) entry which is preliminary data.</text>
</comment>
<dbReference type="OrthoDB" id="271351at2"/>
<dbReference type="AlphaFoldDB" id="A0A2S8GTR8"/>
<feature type="signal peptide" evidence="1">
    <location>
        <begin position="1"/>
        <end position="26"/>
    </location>
</feature>
<evidence type="ECO:0000313" key="3">
    <source>
        <dbReference type="Proteomes" id="UP000237819"/>
    </source>
</evidence>
<dbReference type="RefSeq" id="WP_105333678.1">
    <property type="nucleotide sequence ID" value="NZ_PUHZ01000003.1"/>
</dbReference>
<keyword evidence="1" id="KW-0732">Signal</keyword>